<accession>A0A7W6IJJ6</accession>
<protein>
    <submittedName>
        <fullName evidence="2">Uncharacterized protein</fullName>
    </submittedName>
</protein>
<evidence type="ECO:0000256" key="1">
    <source>
        <dbReference type="SAM" id="MobiDB-lite"/>
    </source>
</evidence>
<feature type="region of interest" description="Disordered" evidence="1">
    <location>
        <begin position="52"/>
        <end position="77"/>
    </location>
</feature>
<feature type="compositionally biased region" description="Basic and acidic residues" evidence="1">
    <location>
        <begin position="52"/>
        <end position="61"/>
    </location>
</feature>
<reference evidence="2 3" key="1">
    <citation type="submission" date="2020-08" db="EMBL/GenBank/DDBJ databases">
        <title>Genomic Encyclopedia of Type Strains, Phase IV (KMG-IV): sequencing the most valuable type-strain genomes for metagenomic binning, comparative biology and taxonomic classification.</title>
        <authorList>
            <person name="Goeker M."/>
        </authorList>
    </citation>
    <scope>NUCLEOTIDE SEQUENCE [LARGE SCALE GENOMIC DNA]</scope>
    <source>
        <strain evidence="2 3">DSM 15743</strain>
    </source>
</reference>
<dbReference type="AlphaFoldDB" id="A0A7W6IJJ6"/>
<keyword evidence="3" id="KW-1185">Reference proteome</keyword>
<evidence type="ECO:0000313" key="2">
    <source>
        <dbReference type="EMBL" id="MBB4042014.1"/>
    </source>
</evidence>
<dbReference type="RefSeq" id="WP_027316056.1">
    <property type="nucleotide sequence ID" value="NZ_JACIDC010000018.1"/>
</dbReference>
<evidence type="ECO:0000313" key="3">
    <source>
        <dbReference type="Proteomes" id="UP000519439"/>
    </source>
</evidence>
<name>A0A7W6IJJ6_9HYPH</name>
<organism evidence="2 3">
    <name type="scientific">Microvirga flocculans</name>
    <dbReference type="NCBI Taxonomy" id="217168"/>
    <lineage>
        <taxon>Bacteria</taxon>
        <taxon>Pseudomonadati</taxon>
        <taxon>Pseudomonadota</taxon>
        <taxon>Alphaproteobacteria</taxon>
        <taxon>Hyphomicrobiales</taxon>
        <taxon>Methylobacteriaceae</taxon>
        <taxon>Microvirga</taxon>
    </lineage>
</organism>
<dbReference type="Proteomes" id="UP000519439">
    <property type="component" value="Unassembled WGS sequence"/>
</dbReference>
<sequence length="77" mass="8428">MSDRIRYLVADTLAPGEKVLGRRVRPGQELWLTAGEATTPLELGQIALPRIERDPLDHDGNGQKGGSLPKAKRRARG</sequence>
<proteinExistence type="predicted"/>
<comment type="caution">
    <text evidence="2">The sequence shown here is derived from an EMBL/GenBank/DDBJ whole genome shotgun (WGS) entry which is preliminary data.</text>
</comment>
<gene>
    <name evidence="2" type="ORF">GGR34_003699</name>
</gene>
<dbReference type="EMBL" id="JACIDC010000018">
    <property type="protein sequence ID" value="MBB4042014.1"/>
    <property type="molecule type" value="Genomic_DNA"/>
</dbReference>